<dbReference type="GO" id="GO:0004497">
    <property type="term" value="F:monooxygenase activity"/>
    <property type="evidence" value="ECO:0007669"/>
    <property type="project" value="UniProtKB-KW"/>
</dbReference>
<dbReference type="FunFam" id="1.10.630.10:FF:000086">
    <property type="entry name" value="cytochrome P450 90A1-like isoform X1"/>
    <property type="match status" value="1"/>
</dbReference>
<keyword evidence="2 3" id="KW-0408">Iron</keyword>
<dbReference type="GO" id="GO:0016705">
    <property type="term" value="F:oxidoreductase activity, acting on paired donors, with incorporation or reduction of molecular oxygen"/>
    <property type="evidence" value="ECO:0007669"/>
    <property type="project" value="InterPro"/>
</dbReference>
<dbReference type="PANTHER" id="PTHR24286:SF235">
    <property type="entry name" value="CYTOCHROME P450"/>
    <property type="match status" value="1"/>
</dbReference>
<gene>
    <name evidence="6" type="primary">LOC105035508</name>
</gene>
<dbReference type="InterPro" id="IPR002401">
    <property type="entry name" value="Cyt_P450_E_grp-I"/>
</dbReference>
<evidence type="ECO:0000313" key="5">
    <source>
        <dbReference type="Proteomes" id="UP000504607"/>
    </source>
</evidence>
<dbReference type="PROSITE" id="PS00086">
    <property type="entry name" value="CYTOCHROME_P450"/>
    <property type="match status" value="1"/>
</dbReference>
<dbReference type="GO" id="GO:0005506">
    <property type="term" value="F:iron ion binding"/>
    <property type="evidence" value="ECO:0007669"/>
    <property type="project" value="InterPro"/>
</dbReference>
<dbReference type="PRINTS" id="PR00385">
    <property type="entry name" value="P450"/>
</dbReference>
<dbReference type="PRINTS" id="PR00463">
    <property type="entry name" value="EP450I"/>
</dbReference>
<evidence type="ECO:0000256" key="3">
    <source>
        <dbReference type="PIRSR" id="PIRSR602401-1"/>
    </source>
</evidence>
<dbReference type="OrthoDB" id="2789670at2759"/>
<keyword evidence="4" id="KW-0503">Monooxygenase</keyword>
<dbReference type="GO" id="GO:0016125">
    <property type="term" value="P:sterol metabolic process"/>
    <property type="evidence" value="ECO:0007669"/>
    <property type="project" value="TreeGrafter"/>
</dbReference>
<keyword evidence="4" id="KW-0560">Oxidoreductase</keyword>
<evidence type="ECO:0000256" key="1">
    <source>
        <dbReference type="ARBA" id="ARBA00022723"/>
    </source>
</evidence>
<dbReference type="Pfam" id="PF00067">
    <property type="entry name" value="p450"/>
    <property type="match status" value="1"/>
</dbReference>
<dbReference type="InterPro" id="IPR017972">
    <property type="entry name" value="Cyt_P450_CS"/>
</dbReference>
<comment type="similarity">
    <text evidence="4">Belongs to the cytochrome P450 family.</text>
</comment>
<dbReference type="Gene3D" id="1.10.630.10">
    <property type="entry name" value="Cytochrome P450"/>
    <property type="match status" value="1"/>
</dbReference>
<dbReference type="Proteomes" id="UP000504607">
    <property type="component" value="Unplaced"/>
</dbReference>
<dbReference type="RefSeq" id="XP_029117801.1">
    <property type="nucleotide sequence ID" value="XM_029261968.1"/>
</dbReference>
<dbReference type="GO" id="GO:0016132">
    <property type="term" value="P:brassinosteroid biosynthetic process"/>
    <property type="evidence" value="ECO:0007669"/>
    <property type="project" value="TreeGrafter"/>
</dbReference>
<dbReference type="AlphaFoldDB" id="A0A8N4F1W9"/>
<dbReference type="KEGG" id="egu:105035508"/>
<reference evidence="6" key="1">
    <citation type="submission" date="2025-08" db="UniProtKB">
        <authorList>
            <consortium name="RefSeq"/>
        </authorList>
    </citation>
    <scope>IDENTIFICATION</scope>
</reference>
<name>A0A8N4F1W9_ELAGV</name>
<feature type="binding site" description="axial binding residue" evidence="3">
    <location>
        <position position="506"/>
    </location>
    <ligand>
        <name>heme</name>
        <dbReference type="ChEBI" id="CHEBI:30413"/>
    </ligand>
    <ligandPart>
        <name>Fe</name>
        <dbReference type="ChEBI" id="CHEBI:18248"/>
    </ligandPart>
</feature>
<sequence>MALQIEIEVYLSFLGLRSVSTDCGTLRTVYIRVSLDWRLCCGFNNVEGTNSPTSVLLCTEVNTSEIGILIEAKMWKVVAEECFLQNANYWNTALVTTFSVVLSLMVYKAWRISTSKKGEVPGKLRLPYLGETLAFLSATNSTKGCYEFVRKRRQWYGKWFKTRLFGKIHIYIPSPEGAKTVLTNDFIKFNKGYVKSMGDAVGKKSLLTVPHESHRRIRRLLSDPFSISSLSKFVQKLDKMLLERLKSVEEKGGSFVVLDFCMKVTFDAMCDMLISVTDTKLLQDIEQKCNDVSNMMLSFPAMIPGSRYYKGMKARKQLMQIFSKMITRRRSGMEYGDDFLQAMLQRDSLPEDEKLSDEEIMDNLLTLIIAGQSTTAAAMMWSVKFLDGNGHAQERLREEQLSLTRSKPEGALLTMEDLNSMTYGLKVVKETLRMSNVLLWFPRVVIENCVIEGFELKKGWHVNVDATQIHYDPLFYKDPLEFDPSRFDEMQKPYTFIPFGSGVRTCLGINMAKVTMLVFLHRLTCSYRWKVDDMDPSLEKRAHIPRLRSGCPITLIPVKDVEGM</sequence>
<protein>
    <submittedName>
        <fullName evidence="6">Abscisic acid 8'-hydroxylase 3-like</fullName>
    </submittedName>
</protein>
<dbReference type="InterPro" id="IPR036396">
    <property type="entry name" value="Cyt_P450_sf"/>
</dbReference>
<proteinExistence type="inferred from homology"/>
<comment type="cofactor">
    <cofactor evidence="3">
        <name>heme</name>
        <dbReference type="ChEBI" id="CHEBI:30413"/>
    </cofactor>
</comment>
<dbReference type="InterPro" id="IPR001128">
    <property type="entry name" value="Cyt_P450"/>
</dbReference>
<organism evidence="5 6">
    <name type="scientific">Elaeis guineensis var. tenera</name>
    <name type="common">Oil palm</name>
    <dbReference type="NCBI Taxonomy" id="51953"/>
    <lineage>
        <taxon>Eukaryota</taxon>
        <taxon>Viridiplantae</taxon>
        <taxon>Streptophyta</taxon>
        <taxon>Embryophyta</taxon>
        <taxon>Tracheophyta</taxon>
        <taxon>Spermatophyta</taxon>
        <taxon>Magnoliopsida</taxon>
        <taxon>Liliopsida</taxon>
        <taxon>Arecaceae</taxon>
        <taxon>Arecoideae</taxon>
        <taxon>Cocoseae</taxon>
        <taxon>Elaeidinae</taxon>
        <taxon>Elaeis</taxon>
    </lineage>
</organism>
<dbReference type="GO" id="GO:0010268">
    <property type="term" value="P:brassinosteroid homeostasis"/>
    <property type="evidence" value="ECO:0007669"/>
    <property type="project" value="TreeGrafter"/>
</dbReference>
<keyword evidence="1 3" id="KW-0479">Metal-binding</keyword>
<keyword evidence="5" id="KW-1185">Reference proteome</keyword>
<keyword evidence="3 4" id="KW-0349">Heme</keyword>
<dbReference type="SUPFAM" id="SSF48264">
    <property type="entry name" value="Cytochrome P450"/>
    <property type="match status" value="1"/>
</dbReference>
<evidence type="ECO:0000256" key="4">
    <source>
        <dbReference type="RuleBase" id="RU000461"/>
    </source>
</evidence>
<dbReference type="GO" id="GO:0020037">
    <property type="term" value="F:heme binding"/>
    <property type="evidence" value="ECO:0007669"/>
    <property type="project" value="InterPro"/>
</dbReference>
<dbReference type="CDD" id="cd11043">
    <property type="entry name" value="CYP90-like"/>
    <property type="match status" value="1"/>
</dbReference>
<accession>A0A8N4F1W9</accession>
<evidence type="ECO:0000313" key="6">
    <source>
        <dbReference type="RefSeq" id="XP_029117801.1"/>
    </source>
</evidence>
<dbReference type="PANTHER" id="PTHR24286">
    <property type="entry name" value="CYTOCHROME P450 26"/>
    <property type="match status" value="1"/>
</dbReference>
<evidence type="ECO:0000256" key="2">
    <source>
        <dbReference type="ARBA" id="ARBA00023004"/>
    </source>
</evidence>